<feature type="transmembrane region" description="Helical" evidence="1">
    <location>
        <begin position="64"/>
        <end position="83"/>
    </location>
</feature>
<feature type="transmembrane region" description="Helical" evidence="1">
    <location>
        <begin position="30"/>
        <end position="52"/>
    </location>
</feature>
<proteinExistence type="predicted"/>
<keyword evidence="1" id="KW-0472">Membrane</keyword>
<evidence type="ECO:0000313" key="4">
    <source>
        <dbReference type="EMBL" id="CAB4889277.1"/>
    </source>
</evidence>
<dbReference type="EMBL" id="CAFBOS010000036">
    <property type="protein sequence ID" value="CAB4988050.1"/>
    <property type="molecule type" value="Genomic_DNA"/>
</dbReference>
<evidence type="ECO:0000313" key="2">
    <source>
        <dbReference type="EMBL" id="CAB4731161.1"/>
    </source>
</evidence>
<dbReference type="EMBL" id="CAFABA010000194">
    <property type="protein sequence ID" value="CAB4836559.1"/>
    <property type="molecule type" value="Genomic_DNA"/>
</dbReference>
<evidence type="ECO:0000256" key="1">
    <source>
        <dbReference type="SAM" id="Phobius"/>
    </source>
</evidence>
<dbReference type="EMBL" id="CAEZYR010000011">
    <property type="protein sequence ID" value="CAB4731161.1"/>
    <property type="molecule type" value="Genomic_DNA"/>
</dbReference>
<gene>
    <name evidence="2" type="ORF">UFOPK2754_00489</name>
    <name evidence="3" type="ORF">UFOPK3139_03003</name>
    <name evidence="4" type="ORF">UFOPK3543_00112</name>
    <name evidence="5" type="ORF">UFOPK3967_00813</name>
</gene>
<sequence>MDQFRWIDQSQPGRLVQGTMMLYISAAFDLFNSILIGGPFALVFLVLALLKAGGAYGIANEKKLGYYAGCTGACLSVVLDLFLLTVSPVTGLISLAIAVWIASLVLHDSCRGYARVWFK</sequence>
<dbReference type="AlphaFoldDB" id="A0A6J6S8J2"/>
<keyword evidence="1" id="KW-1133">Transmembrane helix</keyword>
<feature type="transmembrane region" description="Helical" evidence="1">
    <location>
        <begin position="89"/>
        <end position="106"/>
    </location>
</feature>
<dbReference type="EMBL" id="CAFBMH010000002">
    <property type="protein sequence ID" value="CAB4889277.1"/>
    <property type="molecule type" value="Genomic_DNA"/>
</dbReference>
<reference evidence="2" key="1">
    <citation type="submission" date="2020-05" db="EMBL/GenBank/DDBJ databases">
        <authorList>
            <person name="Chiriac C."/>
            <person name="Salcher M."/>
            <person name="Ghai R."/>
            <person name="Kavagutti S V."/>
        </authorList>
    </citation>
    <scope>NUCLEOTIDE SEQUENCE</scope>
</reference>
<evidence type="ECO:0000313" key="5">
    <source>
        <dbReference type="EMBL" id="CAB4988050.1"/>
    </source>
</evidence>
<keyword evidence="1" id="KW-0812">Transmembrane</keyword>
<name>A0A6J6S8J2_9ZZZZ</name>
<evidence type="ECO:0000313" key="3">
    <source>
        <dbReference type="EMBL" id="CAB4836559.1"/>
    </source>
</evidence>
<accession>A0A6J6S8J2</accession>
<organism evidence="2">
    <name type="scientific">freshwater metagenome</name>
    <dbReference type="NCBI Taxonomy" id="449393"/>
    <lineage>
        <taxon>unclassified sequences</taxon>
        <taxon>metagenomes</taxon>
        <taxon>ecological metagenomes</taxon>
    </lineage>
</organism>
<protein>
    <submittedName>
        <fullName evidence="2">Unannotated protein</fullName>
    </submittedName>
</protein>